<keyword evidence="4" id="KW-0808">Transferase</keyword>
<keyword evidence="11" id="KW-0472">Membrane</keyword>
<comment type="catalytic activity">
    <reaction evidence="1">
        <text>S-ubiquitinyl-[E2 ubiquitin-conjugating enzyme]-L-cysteine + [acceptor protein]-L-lysine = [E2 ubiquitin-conjugating enzyme]-L-cysteine + N(6)-ubiquitinyl-[acceptor protein]-L-lysine.</text>
        <dbReference type="EC" id="2.3.2.27"/>
    </reaction>
</comment>
<keyword evidence="6 9" id="KW-0863">Zinc-finger</keyword>
<accession>A0AAU9PNY7</accession>
<evidence type="ECO:0000256" key="8">
    <source>
        <dbReference type="ARBA" id="ARBA00022833"/>
    </source>
</evidence>
<feature type="transmembrane region" description="Helical" evidence="11">
    <location>
        <begin position="26"/>
        <end position="50"/>
    </location>
</feature>
<dbReference type="AlphaFoldDB" id="A0AAU9PNY7"/>
<dbReference type="PROSITE" id="PS50089">
    <property type="entry name" value="ZF_RING_2"/>
    <property type="match status" value="1"/>
</dbReference>
<reference evidence="13 14" key="1">
    <citation type="submission" date="2022-01" db="EMBL/GenBank/DDBJ databases">
        <authorList>
            <person name="Xiong W."/>
            <person name="Schranz E."/>
        </authorList>
    </citation>
    <scope>NUCLEOTIDE SEQUENCE [LARGE SCALE GENOMIC DNA]</scope>
</reference>
<dbReference type="GO" id="GO:0061630">
    <property type="term" value="F:ubiquitin protein ligase activity"/>
    <property type="evidence" value="ECO:0007669"/>
    <property type="project" value="UniProtKB-EC"/>
</dbReference>
<evidence type="ECO:0000313" key="14">
    <source>
        <dbReference type="Proteomes" id="UP001157418"/>
    </source>
</evidence>
<comment type="pathway">
    <text evidence="2">Protein modification; protein ubiquitination.</text>
</comment>
<keyword evidence="11" id="KW-0812">Transmembrane</keyword>
<feature type="region of interest" description="Disordered" evidence="10">
    <location>
        <begin position="201"/>
        <end position="225"/>
    </location>
</feature>
<evidence type="ECO:0000256" key="2">
    <source>
        <dbReference type="ARBA" id="ARBA00004906"/>
    </source>
</evidence>
<evidence type="ECO:0000256" key="5">
    <source>
        <dbReference type="ARBA" id="ARBA00022723"/>
    </source>
</evidence>
<dbReference type="Pfam" id="PF13639">
    <property type="entry name" value="zf-RING_2"/>
    <property type="match status" value="1"/>
</dbReference>
<dbReference type="InterPro" id="IPR013083">
    <property type="entry name" value="Znf_RING/FYVE/PHD"/>
</dbReference>
<evidence type="ECO:0000256" key="4">
    <source>
        <dbReference type="ARBA" id="ARBA00022679"/>
    </source>
</evidence>
<proteinExistence type="predicted"/>
<keyword evidence="8" id="KW-0862">Zinc</keyword>
<dbReference type="InterPro" id="IPR044600">
    <property type="entry name" value="ATL1/ATL16-like"/>
</dbReference>
<dbReference type="CDD" id="cd16461">
    <property type="entry name" value="RING-H2_EL5-like"/>
    <property type="match status" value="1"/>
</dbReference>
<feature type="domain" description="RING-type" evidence="12">
    <location>
        <begin position="112"/>
        <end position="154"/>
    </location>
</feature>
<dbReference type="PANTHER" id="PTHR46913:SF23">
    <property type="entry name" value="E3 UBIQUITIN-PROTEIN LIGASE RHA4A-RELATED"/>
    <property type="match status" value="1"/>
</dbReference>
<evidence type="ECO:0000256" key="3">
    <source>
        <dbReference type="ARBA" id="ARBA00012483"/>
    </source>
</evidence>
<keyword evidence="11" id="KW-1133">Transmembrane helix</keyword>
<dbReference type="InterPro" id="IPR001841">
    <property type="entry name" value="Znf_RING"/>
</dbReference>
<dbReference type="SMART" id="SM00184">
    <property type="entry name" value="RING"/>
    <property type="match status" value="1"/>
</dbReference>
<evidence type="ECO:0000256" key="11">
    <source>
        <dbReference type="SAM" id="Phobius"/>
    </source>
</evidence>
<keyword evidence="14" id="KW-1185">Reference proteome</keyword>
<gene>
    <name evidence="13" type="ORF">LVIROSA_LOCUS36927</name>
</gene>
<dbReference type="PANTHER" id="PTHR46913">
    <property type="entry name" value="RING-H2 FINGER PROTEIN ATL16"/>
    <property type="match status" value="1"/>
</dbReference>
<protein>
    <recommendedName>
        <fullName evidence="3">RING-type E3 ubiquitin transferase</fullName>
        <ecNumber evidence="3">2.3.2.27</ecNumber>
    </recommendedName>
</protein>
<dbReference type="EMBL" id="CAKMRJ010005745">
    <property type="protein sequence ID" value="CAH1451573.1"/>
    <property type="molecule type" value="Genomic_DNA"/>
</dbReference>
<sequence length="225" mass="25207">MGYLQSSSTSGGVGSHLYSQALQMKLYQAFIFSIPILFSIILFLLFYLFYLKKTFSNTNSSSSSSILHLRTSRNQDSSTLHQYSDMGSKINLEDKLSVILFDEDLYTKDSMCCVCLGDFEMNEKLHQIPSCHHMFHGDCIRNWLHSNTTCPLCRCSVVNAAKDSHQEPPVVPEPATMTNMSSSLQRVPSEHSVIIIFDEGSSSSSSMDNKSHPNQESVVINVPYP</sequence>
<keyword evidence="5" id="KW-0479">Metal-binding</keyword>
<organism evidence="13 14">
    <name type="scientific">Lactuca virosa</name>
    <dbReference type="NCBI Taxonomy" id="75947"/>
    <lineage>
        <taxon>Eukaryota</taxon>
        <taxon>Viridiplantae</taxon>
        <taxon>Streptophyta</taxon>
        <taxon>Embryophyta</taxon>
        <taxon>Tracheophyta</taxon>
        <taxon>Spermatophyta</taxon>
        <taxon>Magnoliopsida</taxon>
        <taxon>eudicotyledons</taxon>
        <taxon>Gunneridae</taxon>
        <taxon>Pentapetalae</taxon>
        <taxon>asterids</taxon>
        <taxon>campanulids</taxon>
        <taxon>Asterales</taxon>
        <taxon>Asteraceae</taxon>
        <taxon>Cichorioideae</taxon>
        <taxon>Cichorieae</taxon>
        <taxon>Lactucinae</taxon>
        <taxon>Lactuca</taxon>
    </lineage>
</organism>
<evidence type="ECO:0000313" key="13">
    <source>
        <dbReference type="EMBL" id="CAH1451573.1"/>
    </source>
</evidence>
<evidence type="ECO:0000256" key="6">
    <source>
        <dbReference type="ARBA" id="ARBA00022771"/>
    </source>
</evidence>
<comment type="caution">
    <text evidence="13">The sequence shown here is derived from an EMBL/GenBank/DDBJ whole genome shotgun (WGS) entry which is preliminary data.</text>
</comment>
<dbReference type="Gene3D" id="3.30.40.10">
    <property type="entry name" value="Zinc/RING finger domain, C3HC4 (zinc finger)"/>
    <property type="match status" value="1"/>
</dbReference>
<dbReference type="EC" id="2.3.2.27" evidence="3"/>
<dbReference type="SUPFAM" id="SSF57850">
    <property type="entry name" value="RING/U-box"/>
    <property type="match status" value="1"/>
</dbReference>
<evidence type="ECO:0000256" key="10">
    <source>
        <dbReference type="SAM" id="MobiDB-lite"/>
    </source>
</evidence>
<name>A0AAU9PNY7_9ASTR</name>
<dbReference type="GO" id="GO:0016567">
    <property type="term" value="P:protein ubiquitination"/>
    <property type="evidence" value="ECO:0007669"/>
    <property type="project" value="InterPro"/>
</dbReference>
<keyword evidence="7" id="KW-0833">Ubl conjugation pathway</keyword>
<evidence type="ECO:0000256" key="9">
    <source>
        <dbReference type="PROSITE-ProRule" id="PRU00175"/>
    </source>
</evidence>
<evidence type="ECO:0000256" key="7">
    <source>
        <dbReference type="ARBA" id="ARBA00022786"/>
    </source>
</evidence>
<evidence type="ECO:0000259" key="12">
    <source>
        <dbReference type="PROSITE" id="PS50089"/>
    </source>
</evidence>
<dbReference type="GO" id="GO:0008270">
    <property type="term" value="F:zinc ion binding"/>
    <property type="evidence" value="ECO:0007669"/>
    <property type="project" value="UniProtKB-KW"/>
</dbReference>
<dbReference type="Proteomes" id="UP001157418">
    <property type="component" value="Unassembled WGS sequence"/>
</dbReference>
<evidence type="ECO:0000256" key="1">
    <source>
        <dbReference type="ARBA" id="ARBA00000900"/>
    </source>
</evidence>